<evidence type="ECO:0000313" key="3">
    <source>
        <dbReference type="EMBL" id="MFC5220020.1"/>
    </source>
</evidence>
<dbReference type="Proteomes" id="UP001596263">
    <property type="component" value="Unassembled WGS sequence"/>
</dbReference>
<dbReference type="Gene3D" id="3.90.870.20">
    <property type="entry name" value="Carbamoyltransferase, C-terminal domain"/>
    <property type="match status" value="1"/>
</dbReference>
<dbReference type="InterPro" id="IPR038152">
    <property type="entry name" value="Carbam_trans_C_sf"/>
</dbReference>
<proteinExistence type="predicted"/>
<dbReference type="RefSeq" id="WP_380864582.1">
    <property type="nucleotide sequence ID" value="NZ_JBHSKM010000045.1"/>
</dbReference>
<name>A0ABW0CVS9_STRCD</name>
<organism evidence="3 4">
    <name type="scientific">Streptomyces coerulescens</name>
    <dbReference type="NCBI Taxonomy" id="29304"/>
    <lineage>
        <taxon>Bacteria</taxon>
        <taxon>Bacillati</taxon>
        <taxon>Actinomycetota</taxon>
        <taxon>Actinomycetes</taxon>
        <taxon>Kitasatosporales</taxon>
        <taxon>Streptomycetaceae</taxon>
        <taxon>Streptomyces</taxon>
    </lineage>
</organism>
<keyword evidence="4" id="KW-1185">Reference proteome</keyword>
<dbReference type="EMBL" id="JBHSKM010000045">
    <property type="protein sequence ID" value="MFC5220020.1"/>
    <property type="molecule type" value="Genomic_DNA"/>
</dbReference>
<evidence type="ECO:0000313" key="4">
    <source>
        <dbReference type="Proteomes" id="UP001596263"/>
    </source>
</evidence>
<sequence length="94" mass="10701">MLLAPACPPRPHQQDRRSRPRRRPRARPDRRPVTAPLYGTLIKRFHYLTGVPVVLNTSYNDREPIVETLAHTLATLEACDLDAACIGEHLVERP</sequence>
<dbReference type="InterPro" id="IPR031730">
    <property type="entry name" value="Carbam_trans_C"/>
</dbReference>
<evidence type="ECO:0000256" key="1">
    <source>
        <dbReference type="SAM" id="MobiDB-lite"/>
    </source>
</evidence>
<reference evidence="4" key="1">
    <citation type="journal article" date="2019" name="Int. J. Syst. Evol. Microbiol.">
        <title>The Global Catalogue of Microorganisms (GCM) 10K type strain sequencing project: providing services to taxonomists for standard genome sequencing and annotation.</title>
        <authorList>
            <consortium name="The Broad Institute Genomics Platform"/>
            <consortium name="The Broad Institute Genome Sequencing Center for Infectious Disease"/>
            <person name="Wu L."/>
            <person name="Ma J."/>
        </authorList>
    </citation>
    <scope>NUCLEOTIDE SEQUENCE [LARGE SCALE GENOMIC DNA]</scope>
    <source>
        <strain evidence="4">KCTC 42586</strain>
    </source>
</reference>
<comment type="caution">
    <text evidence="3">The sequence shown here is derived from an EMBL/GenBank/DDBJ whole genome shotgun (WGS) entry which is preliminary data.</text>
</comment>
<feature type="compositionally biased region" description="Pro residues" evidence="1">
    <location>
        <begin position="1"/>
        <end position="11"/>
    </location>
</feature>
<evidence type="ECO:0000259" key="2">
    <source>
        <dbReference type="Pfam" id="PF16861"/>
    </source>
</evidence>
<dbReference type="Pfam" id="PF16861">
    <property type="entry name" value="Carbam_trans_C"/>
    <property type="match status" value="1"/>
</dbReference>
<accession>A0ABW0CVS9</accession>
<feature type="region of interest" description="Disordered" evidence="1">
    <location>
        <begin position="1"/>
        <end position="33"/>
    </location>
</feature>
<feature type="domain" description="Carbamoyltransferase C-terminal" evidence="2">
    <location>
        <begin position="34"/>
        <end position="93"/>
    </location>
</feature>
<gene>
    <name evidence="3" type="ORF">ACFPQ9_40035</name>
</gene>
<protein>
    <submittedName>
        <fullName evidence="3">Carbamoyltransferase C-terminal domain-containing protein</fullName>
    </submittedName>
</protein>